<reference evidence="2 3" key="1">
    <citation type="submission" date="2019-08" db="EMBL/GenBank/DDBJ databases">
        <title>Rapid identification of Enteric Bacteria from Whole Genome Sequences (WGS) using Average Nucleotide Identity (ANI).</title>
        <authorList>
            <person name="Lane C."/>
        </authorList>
    </citation>
    <scope>NUCLEOTIDE SEQUENCE [LARGE SCALE GENOMIC DNA]</scope>
    <source>
        <strain evidence="2 3">D4984</strain>
    </source>
</reference>
<proteinExistence type="predicted"/>
<evidence type="ECO:0000313" key="3">
    <source>
        <dbReference type="Proteomes" id="UP000321317"/>
    </source>
</evidence>
<dbReference type="EMBL" id="VRMA01000038">
    <property type="protein sequence ID" value="TXK57707.1"/>
    <property type="molecule type" value="Genomic_DNA"/>
</dbReference>
<name>A0ABY3L2X0_9BACT</name>
<comment type="caution">
    <text evidence="2">The sequence shown here is derived from an EMBL/GenBank/DDBJ whole genome shotgun (WGS) entry which is preliminary data.</text>
</comment>
<protein>
    <submittedName>
        <fullName evidence="2">Uncharacterized protein</fullName>
    </submittedName>
</protein>
<sequence length="62" mass="7443">MKLKILMGIAVIAAVIDLYLIVYFDSKKDFEMTLASILAIFPLFFFIIEMWNRFERKEEYDK</sequence>
<organism evidence="2 3">
    <name type="scientific">Campylobacter helveticus</name>
    <dbReference type="NCBI Taxonomy" id="28898"/>
    <lineage>
        <taxon>Bacteria</taxon>
        <taxon>Pseudomonadati</taxon>
        <taxon>Campylobacterota</taxon>
        <taxon>Epsilonproteobacteria</taxon>
        <taxon>Campylobacterales</taxon>
        <taxon>Campylobacteraceae</taxon>
        <taxon>Campylobacter</taxon>
    </lineage>
</organism>
<keyword evidence="3" id="KW-1185">Reference proteome</keyword>
<accession>A0ABY3L2X0</accession>
<keyword evidence="1" id="KW-1133">Transmembrane helix</keyword>
<keyword evidence="1" id="KW-0812">Transmembrane</keyword>
<feature type="transmembrane region" description="Helical" evidence="1">
    <location>
        <begin position="30"/>
        <end position="48"/>
    </location>
</feature>
<evidence type="ECO:0000256" key="1">
    <source>
        <dbReference type="SAM" id="Phobius"/>
    </source>
</evidence>
<gene>
    <name evidence="2" type="ORF">FVD16_03900</name>
</gene>
<evidence type="ECO:0000313" key="2">
    <source>
        <dbReference type="EMBL" id="TXK57707.1"/>
    </source>
</evidence>
<dbReference type="Proteomes" id="UP000321317">
    <property type="component" value="Unassembled WGS sequence"/>
</dbReference>
<keyword evidence="1" id="KW-0472">Membrane</keyword>
<feature type="transmembrane region" description="Helical" evidence="1">
    <location>
        <begin position="5"/>
        <end position="24"/>
    </location>
</feature>